<evidence type="ECO:0000256" key="2">
    <source>
        <dbReference type="ARBA" id="ARBA00022475"/>
    </source>
</evidence>
<feature type="transmembrane region" description="Helical" evidence="6">
    <location>
        <begin position="20"/>
        <end position="44"/>
    </location>
</feature>
<dbReference type="InterPro" id="IPR002797">
    <property type="entry name" value="Polysacc_synth"/>
</dbReference>
<proteinExistence type="predicted"/>
<feature type="transmembrane region" description="Helical" evidence="6">
    <location>
        <begin position="81"/>
        <end position="104"/>
    </location>
</feature>
<keyword evidence="4 6" id="KW-1133">Transmembrane helix</keyword>
<dbReference type="Proteomes" id="UP000032679">
    <property type="component" value="Unassembled WGS sequence"/>
</dbReference>
<dbReference type="RefSeq" id="WP_241767643.1">
    <property type="nucleotide sequence ID" value="NZ_BALE01000010.1"/>
</dbReference>
<evidence type="ECO:0000256" key="1">
    <source>
        <dbReference type="ARBA" id="ARBA00004651"/>
    </source>
</evidence>
<evidence type="ECO:0000313" key="8">
    <source>
        <dbReference type="Proteomes" id="UP000032679"/>
    </source>
</evidence>
<feature type="transmembrane region" description="Helical" evidence="6">
    <location>
        <begin position="347"/>
        <end position="370"/>
    </location>
</feature>
<evidence type="ECO:0000256" key="3">
    <source>
        <dbReference type="ARBA" id="ARBA00022692"/>
    </source>
</evidence>
<evidence type="ECO:0000313" key="7">
    <source>
        <dbReference type="EMBL" id="GAN53781.1"/>
    </source>
</evidence>
<feature type="transmembrane region" description="Helical" evidence="6">
    <location>
        <begin position="406"/>
        <end position="427"/>
    </location>
</feature>
<keyword evidence="5 6" id="KW-0472">Membrane</keyword>
<feature type="transmembrane region" description="Helical" evidence="6">
    <location>
        <begin position="174"/>
        <end position="194"/>
    </location>
</feature>
<organism evidence="7 8">
    <name type="scientific">Tanticharoenia sakaeratensis NBRC 103193</name>
    <dbReference type="NCBI Taxonomy" id="1231623"/>
    <lineage>
        <taxon>Bacteria</taxon>
        <taxon>Pseudomonadati</taxon>
        <taxon>Pseudomonadota</taxon>
        <taxon>Alphaproteobacteria</taxon>
        <taxon>Acetobacterales</taxon>
        <taxon>Acetobacteraceae</taxon>
        <taxon>Tanticharoenia</taxon>
    </lineage>
</organism>
<gene>
    <name evidence="7" type="ORF">Tasa_010_328</name>
</gene>
<dbReference type="GO" id="GO:0005886">
    <property type="term" value="C:plasma membrane"/>
    <property type="evidence" value="ECO:0007669"/>
    <property type="project" value="UniProtKB-SubCell"/>
</dbReference>
<keyword evidence="3 6" id="KW-0812">Transmembrane</keyword>
<dbReference type="PANTHER" id="PTHR30250:SF31">
    <property type="entry name" value="INNER MEMBRANE PROTEIN YGHQ"/>
    <property type="match status" value="1"/>
</dbReference>
<name>A0A0D6MJY5_9PROT</name>
<dbReference type="InterPro" id="IPR050833">
    <property type="entry name" value="Poly_Biosynth_Transport"/>
</dbReference>
<reference evidence="7 8" key="1">
    <citation type="submission" date="2012-10" db="EMBL/GenBank/DDBJ databases">
        <title>Genome sequencing of Tanticharoenia sakaeratensis NBRC 103193.</title>
        <authorList>
            <person name="Azuma Y."/>
            <person name="Hadano H."/>
            <person name="Hirakawa H."/>
            <person name="Matsushita K."/>
        </authorList>
    </citation>
    <scope>NUCLEOTIDE SEQUENCE [LARGE SCALE GENOMIC DNA]</scope>
    <source>
        <strain evidence="7 8">NBRC 103193</strain>
    </source>
</reference>
<keyword evidence="8" id="KW-1185">Reference proteome</keyword>
<feature type="transmembrane region" description="Helical" evidence="6">
    <location>
        <begin position="382"/>
        <end position="400"/>
    </location>
</feature>
<feature type="transmembrane region" description="Helical" evidence="6">
    <location>
        <begin position="303"/>
        <end position="327"/>
    </location>
</feature>
<feature type="transmembrane region" description="Helical" evidence="6">
    <location>
        <begin position="116"/>
        <end position="136"/>
    </location>
</feature>
<dbReference type="Pfam" id="PF01943">
    <property type="entry name" value="Polysacc_synt"/>
    <property type="match status" value="1"/>
</dbReference>
<evidence type="ECO:0008006" key="9">
    <source>
        <dbReference type="Google" id="ProtNLM"/>
    </source>
</evidence>
<dbReference type="EMBL" id="BALE01000010">
    <property type="protein sequence ID" value="GAN53781.1"/>
    <property type="molecule type" value="Genomic_DNA"/>
</dbReference>
<sequence length="444" mass="47913">MGNLGVLLSGRALNAPLSLLHISLAIRLLGGYGFGLISMIYAFARTMGDVLDFQSWQTVLHYGLKPLTAGRLRSFHRIVGFSLLLDGVSGTLGCAIAILLSITIPDRLGWPPELSTIGPLYCISILFMTAATPTGILRTLNRYDLLSFQGITSTLTKVCGMILLWFTHGTLVEVAALWFIADGVAWFLLLALAWRELRRQNLTRGFWRNAFSAVPDTITGVLPKEFPGIWRFAFSTNTNSTLALAFGHVGTLMVGALLGPAEAGYYRIASQVAAGIAKPATLIQTTLYPELARMWRDRATKRLYRLAAQMALIAGGLGTVLLLLALVAGRPLLNLIMGPPSLSALPVMLWLLAAEVVTVWGLPLEPLLFTTHKAGAAIAARSLEVAFFLPALVVMIRWYGLGGVGPATLCSVIFLVIMQLALVMRYAQQHEHVDASSSAAKTAA</sequence>
<dbReference type="AlphaFoldDB" id="A0A0D6MJY5"/>
<protein>
    <recommendedName>
        <fullName evidence="9">Teichoic acid transporter</fullName>
    </recommendedName>
</protein>
<keyword evidence="2" id="KW-1003">Cell membrane</keyword>
<dbReference type="STRING" id="1231623.Tasa_010_328"/>
<evidence type="ECO:0000256" key="6">
    <source>
        <dbReference type="SAM" id="Phobius"/>
    </source>
</evidence>
<accession>A0A0D6MJY5</accession>
<dbReference type="PANTHER" id="PTHR30250">
    <property type="entry name" value="PST FAMILY PREDICTED COLANIC ACID TRANSPORTER"/>
    <property type="match status" value="1"/>
</dbReference>
<feature type="transmembrane region" description="Helical" evidence="6">
    <location>
        <begin position="148"/>
        <end position="168"/>
    </location>
</feature>
<evidence type="ECO:0000256" key="5">
    <source>
        <dbReference type="ARBA" id="ARBA00023136"/>
    </source>
</evidence>
<evidence type="ECO:0000256" key="4">
    <source>
        <dbReference type="ARBA" id="ARBA00022989"/>
    </source>
</evidence>
<comment type="caution">
    <text evidence="7">The sequence shown here is derived from an EMBL/GenBank/DDBJ whole genome shotgun (WGS) entry which is preliminary data.</text>
</comment>
<comment type="subcellular location">
    <subcellularLocation>
        <location evidence="1">Cell membrane</location>
        <topology evidence="1">Multi-pass membrane protein</topology>
    </subcellularLocation>
</comment>